<dbReference type="PANTHER" id="PTHR35889">
    <property type="entry name" value="CYCLOINULO-OLIGOSACCHARIDE FRUCTANOTRANSFERASE-RELATED"/>
    <property type="match status" value="1"/>
</dbReference>
<dbReference type="InterPro" id="IPR011444">
    <property type="entry name" value="DUF1549"/>
</dbReference>
<dbReference type="Pfam" id="PF07583">
    <property type="entry name" value="PSCyt2"/>
    <property type="match status" value="1"/>
</dbReference>
<dbReference type="InterPro" id="IPR022655">
    <property type="entry name" value="DUF1553"/>
</dbReference>
<dbReference type="PANTHER" id="PTHR35889:SF3">
    <property type="entry name" value="F-BOX DOMAIN-CONTAINING PROTEIN"/>
    <property type="match status" value="1"/>
</dbReference>
<evidence type="ECO:0000259" key="2">
    <source>
        <dbReference type="Pfam" id="PF07587"/>
    </source>
</evidence>
<proteinExistence type="predicted"/>
<dbReference type="Pfam" id="PF07587">
    <property type="entry name" value="PSD1"/>
    <property type="match status" value="1"/>
</dbReference>
<gene>
    <name evidence="3" type="ORF">Pla100_49820</name>
</gene>
<organism evidence="3 4">
    <name type="scientific">Neorhodopirellula pilleata</name>
    <dbReference type="NCBI Taxonomy" id="2714738"/>
    <lineage>
        <taxon>Bacteria</taxon>
        <taxon>Pseudomonadati</taxon>
        <taxon>Planctomycetota</taxon>
        <taxon>Planctomycetia</taxon>
        <taxon>Pirellulales</taxon>
        <taxon>Pirellulaceae</taxon>
        <taxon>Neorhodopirellula</taxon>
    </lineage>
</organism>
<evidence type="ECO:0000313" key="4">
    <source>
        <dbReference type="Proteomes" id="UP000316213"/>
    </source>
</evidence>
<feature type="domain" description="DUF1549" evidence="1">
    <location>
        <begin position="281"/>
        <end position="497"/>
    </location>
</feature>
<evidence type="ECO:0008006" key="5">
    <source>
        <dbReference type="Google" id="ProtNLM"/>
    </source>
</evidence>
<dbReference type="Proteomes" id="UP000316213">
    <property type="component" value="Unassembled WGS sequence"/>
</dbReference>
<evidence type="ECO:0000313" key="3">
    <source>
        <dbReference type="EMBL" id="TWT91942.1"/>
    </source>
</evidence>
<comment type="caution">
    <text evidence="3">The sequence shown here is derived from an EMBL/GenBank/DDBJ whole genome shotgun (WGS) entry which is preliminary data.</text>
</comment>
<protein>
    <recommendedName>
        <fullName evidence="5">BIG2 domain-containing protein</fullName>
    </recommendedName>
</protein>
<accession>A0A5C5ZWF1</accession>
<name>A0A5C5ZWF1_9BACT</name>
<feature type="domain" description="DUF1553" evidence="2">
    <location>
        <begin position="598"/>
        <end position="863"/>
    </location>
</feature>
<dbReference type="AlphaFoldDB" id="A0A5C5ZWF1"/>
<evidence type="ECO:0000259" key="1">
    <source>
        <dbReference type="Pfam" id="PF07583"/>
    </source>
</evidence>
<sequence>MHDAAQVRCCRTFFLLRGFRFTAGLGLLVLIAGMSGIASGEPANTSTPKPDPNGRTIIDPLDQRFADVGTDQVPDFQKHVMPLLGRLGCNGRSCHGSFQGRGGFQLSLFGYDFKADHQALLDENAGRVDVDDVAESLILAKPVDADMHEGGKLLDEGTWQYNTLRRWIESGAKTRQGDALTLERLQVLPLELQFESDQQQVQLRAIAHWADGTSEDVTDLCRFASNDDAVAAIDENGLVHSGLTGDTHVVVSYDRAVVPIPVTRAVQLDSPVTAPPTSQHPIDQLIARKHEKLGIVPSPICTDSEFIRRASLDITGTLPAAEDVRSFLADQSPNKRERLVNELLDAPGYAAWWATRMADWTGNSDQQLNNVLPIRGSATKLWFEWLRVRLDDNVAYDEIVEGIVMAESRQEGESYLDYCETMTKACQKGGEELFAARDGMPLYWARRNFQKPEERAIGFAYAFLGVRIECAQCHKHPFDQWSKDDFEKFSKLFEGVNARQNNIDPESREIRDELLTKVVGKPYDPKKINGGDLRKMIYKAAADGQTVPFSELTYVNRNAAAMKRAKAMQKKGKEVEVDVPKGYLLGAADPLPLDQDPRGELMQWLRSPENPYFAKAIVNRVWANYFGIGIINPTDDMNLANPASNEMLLEKLASEFVRQDYDLHWLHRMIVTSHAYQRSTETNASNQHDRTNFSRHVPRRLPAEVIRDAVMLATESQTTAEKMRTQLQEMSIAGDVAQNRNNQDFALQVFGQSERENNCDCDRSDSPSLLQSIYLRNDLDVYKRLDSQRGWVTQACKSLGHDGPAAKGASDAVAKSQDLQIRRKADEIRKQTIARVKRFNSFDEKQRARMIEKAETQYVQTRAKFREYGFDSPTFAELIENPNAWKLTEVEEPASQQQGHLVKGATLESVIQDAYLRTLSRFPVGEEQQIAAAYINESDTVADGLASLMWALVNTKEFIITH</sequence>
<keyword evidence="4" id="KW-1185">Reference proteome</keyword>
<dbReference type="EMBL" id="SJPM01000013">
    <property type="protein sequence ID" value="TWT91942.1"/>
    <property type="molecule type" value="Genomic_DNA"/>
</dbReference>
<dbReference type="Gene3D" id="2.60.40.1080">
    <property type="match status" value="1"/>
</dbReference>
<reference evidence="3 4" key="1">
    <citation type="submission" date="2019-02" db="EMBL/GenBank/DDBJ databases">
        <title>Deep-cultivation of Planctomycetes and their phenomic and genomic characterization uncovers novel biology.</title>
        <authorList>
            <person name="Wiegand S."/>
            <person name="Jogler M."/>
            <person name="Boedeker C."/>
            <person name="Pinto D."/>
            <person name="Vollmers J."/>
            <person name="Rivas-Marin E."/>
            <person name="Kohn T."/>
            <person name="Peeters S.H."/>
            <person name="Heuer A."/>
            <person name="Rast P."/>
            <person name="Oberbeckmann S."/>
            <person name="Bunk B."/>
            <person name="Jeske O."/>
            <person name="Meyerdierks A."/>
            <person name="Storesund J.E."/>
            <person name="Kallscheuer N."/>
            <person name="Luecker S."/>
            <person name="Lage O.M."/>
            <person name="Pohl T."/>
            <person name="Merkel B.J."/>
            <person name="Hornburger P."/>
            <person name="Mueller R.-W."/>
            <person name="Bruemmer F."/>
            <person name="Labrenz M."/>
            <person name="Spormann A.M."/>
            <person name="Op Den Camp H."/>
            <person name="Overmann J."/>
            <person name="Amann R."/>
            <person name="Jetten M.S.M."/>
            <person name="Mascher T."/>
            <person name="Medema M.H."/>
            <person name="Devos D.P."/>
            <person name="Kaster A.-K."/>
            <person name="Ovreas L."/>
            <person name="Rohde M."/>
            <person name="Galperin M.Y."/>
            <person name="Jogler C."/>
        </authorList>
    </citation>
    <scope>NUCLEOTIDE SEQUENCE [LARGE SCALE GENOMIC DNA]</scope>
    <source>
        <strain evidence="3 4">Pla100</strain>
    </source>
</reference>